<name>A0ABS1T8Z2_9CLOT</name>
<accession>A0ABS1T8Z2</accession>
<dbReference type="Gene3D" id="6.20.120.50">
    <property type="match status" value="1"/>
</dbReference>
<dbReference type="Proteomes" id="UP000632377">
    <property type="component" value="Unassembled WGS sequence"/>
</dbReference>
<dbReference type="InterPro" id="IPR021377">
    <property type="entry name" value="DUF3006"/>
</dbReference>
<dbReference type="Pfam" id="PF11213">
    <property type="entry name" value="DUF3006"/>
    <property type="match status" value="1"/>
</dbReference>
<gene>
    <name evidence="1" type="ORF">JK636_07365</name>
</gene>
<reference evidence="1 2" key="1">
    <citation type="submission" date="2021-01" db="EMBL/GenBank/DDBJ databases">
        <title>Genome public.</title>
        <authorList>
            <person name="Liu C."/>
            <person name="Sun Q."/>
        </authorList>
    </citation>
    <scope>NUCLEOTIDE SEQUENCE [LARGE SCALE GENOMIC DNA]</scope>
    <source>
        <strain evidence="1 2">YIM B02515</strain>
    </source>
</reference>
<dbReference type="EMBL" id="JAESWC010000002">
    <property type="protein sequence ID" value="MBL4935577.1"/>
    <property type="molecule type" value="Genomic_DNA"/>
</dbReference>
<organism evidence="1 2">
    <name type="scientific">Clostridium rhizosphaerae</name>
    <dbReference type="NCBI Taxonomy" id="2803861"/>
    <lineage>
        <taxon>Bacteria</taxon>
        <taxon>Bacillati</taxon>
        <taxon>Bacillota</taxon>
        <taxon>Clostridia</taxon>
        <taxon>Eubacteriales</taxon>
        <taxon>Clostridiaceae</taxon>
        <taxon>Clostridium</taxon>
    </lineage>
</organism>
<evidence type="ECO:0000313" key="2">
    <source>
        <dbReference type="Proteomes" id="UP000632377"/>
    </source>
</evidence>
<proteinExistence type="predicted"/>
<dbReference type="RefSeq" id="WP_202748177.1">
    <property type="nucleotide sequence ID" value="NZ_JAESWC010000002.1"/>
</dbReference>
<sequence>MKVIIDRFEGNFAVCEKEDEEMINIEKSKLPINSKEGDVLTIDGENITFDEEETNARRERMRKLMDSLWE</sequence>
<protein>
    <submittedName>
        <fullName evidence="1">DUF3006 domain-containing protein</fullName>
    </submittedName>
</protein>
<comment type="caution">
    <text evidence="1">The sequence shown here is derived from an EMBL/GenBank/DDBJ whole genome shotgun (WGS) entry which is preliminary data.</text>
</comment>
<keyword evidence="2" id="KW-1185">Reference proteome</keyword>
<evidence type="ECO:0000313" key="1">
    <source>
        <dbReference type="EMBL" id="MBL4935577.1"/>
    </source>
</evidence>